<dbReference type="RefSeq" id="WP_046108903.1">
    <property type="nucleotide sequence ID" value="NZ_JZEX01000113.1"/>
</dbReference>
<feature type="transmembrane region" description="Helical" evidence="7">
    <location>
        <begin position="74"/>
        <end position="96"/>
    </location>
</feature>
<evidence type="ECO:0000313" key="10">
    <source>
        <dbReference type="Proteomes" id="UP000033632"/>
    </source>
</evidence>
<dbReference type="OrthoDB" id="9815445at2"/>
<gene>
    <name evidence="9" type="ORF">VE25_12195</name>
</gene>
<evidence type="ECO:0000256" key="2">
    <source>
        <dbReference type="ARBA" id="ARBA00022448"/>
    </source>
</evidence>
<dbReference type="EMBL" id="JZEX01000113">
    <property type="protein sequence ID" value="KKB11546.1"/>
    <property type="molecule type" value="Genomic_DNA"/>
</dbReference>
<dbReference type="CDD" id="cd06261">
    <property type="entry name" value="TM_PBP2"/>
    <property type="match status" value="1"/>
</dbReference>
<protein>
    <recommendedName>
        <fullName evidence="8">ABC transmembrane type-1 domain-containing protein</fullName>
    </recommendedName>
</protein>
<sequence length="281" mass="31153">MLRSRPITILSFVVLIALAATMVVPLWSVAATAFSTKFGSLQPGVILWPNPWSLEGFDTLFRRLNFLLPFANTFYVTVVGTIAHVLLSALGGYVLVHEELPGRRIIAGIILLTLTIPSQVILVPLFVVFKQFQLLNTLLSLIVSELVSAFSILLMKTYFEQVPKTMIESARMDGAGHFKLLKDFYFPLALPGVVTVAAFQIVHKYNLFIEPLLFIRDPQKVTLQIALQSVILGESSTSTNDFIAPNVTMAAIVLALIPLLIFYPFMQRYLVRGLTLGGVKE</sequence>
<dbReference type="InterPro" id="IPR035906">
    <property type="entry name" value="MetI-like_sf"/>
</dbReference>
<name>A0A0F5FRR8_9HYPH</name>
<dbReference type="Gene3D" id="1.10.3720.10">
    <property type="entry name" value="MetI-like"/>
    <property type="match status" value="1"/>
</dbReference>
<comment type="caution">
    <text evidence="9">The sequence shown here is derived from an EMBL/GenBank/DDBJ whole genome shotgun (WGS) entry which is preliminary data.</text>
</comment>
<keyword evidence="5 7" id="KW-1133">Transmembrane helix</keyword>
<dbReference type="PATRIC" id="fig|443610.3.peg.649"/>
<comment type="subcellular location">
    <subcellularLocation>
        <location evidence="1 7">Cell membrane</location>
        <topology evidence="1 7">Multi-pass membrane protein</topology>
    </subcellularLocation>
</comment>
<dbReference type="PROSITE" id="PS50928">
    <property type="entry name" value="ABC_TM1"/>
    <property type="match status" value="1"/>
</dbReference>
<evidence type="ECO:0000256" key="1">
    <source>
        <dbReference type="ARBA" id="ARBA00004651"/>
    </source>
</evidence>
<keyword evidence="3" id="KW-1003">Cell membrane</keyword>
<keyword evidence="10" id="KW-1185">Reference proteome</keyword>
<dbReference type="AlphaFoldDB" id="A0A0F5FRR8"/>
<dbReference type="PANTHER" id="PTHR43744:SF9">
    <property type="entry name" value="POLYGALACTURONAN_RHAMNOGALACTURONAN TRANSPORT SYSTEM PERMEASE PROTEIN YTCP"/>
    <property type="match status" value="1"/>
</dbReference>
<dbReference type="GO" id="GO:0005886">
    <property type="term" value="C:plasma membrane"/>
    <property type="evidence" value="ECO:0007669"/>
    <property type="project" value="UniProtKB-SubCell"/>
</dbReference>
<dbReference type="GO" id="GO:0055085">
    <property type="term" value="P:transmembrane transport"/>
    <property type="evidence" value="ECO:0007669"/>
    <property type="project" value="InterPro"/>
</dbReference>
<keyword evidence="2 7" id="KW-0813">Transport</keyword>
<feature type="transmembrane region" description="Helical" evidence="7">
    <location>
        <begin position="180"/>
        <end position="202"/>
    </location>
</feature>
<feature type="domain" description="ABC transmembrane type-1" evidence="8">
    <location>
        <begin position="70"/>
        <end position="265"/>
    </location>
</feature>
<dbReference type="SUPFAM" id="SSF161098">
    <property type="entry name" value="MetI-like"/>
    <property type="match status" value="1"/>
</dbReference>
<dbReference type="InterPro" id="IPR000515">
    <property type="entry name" value="MetI-like"/>
</dbReference>
<reference evidence="9 10" key="1">
    <citation type="submission" date="2015-03" db="EMBL/GenBank/DDBJ databases">
        <authorList>
            <person name="Hassan Y.I."/>
            <person name="Lepp D."/>
            <person name="Li X.-Z."/>
            <person name="Zhou T."/>
        </authorList>
    </citation>
    <scope>NUCLEOTIDE SEQUENCE [LARGE SCALE GENOMIC DNA]</scope>
    <source>
        <strain evidence="9 10">BD-c194</strain>
    </source>
</reference>
<feature type="transmembrane region" description="Helical" evidence="7">
    <location>
        <begin position="135"/>
        <end position="159"/>
    </location>
</feature>
<proteinExistence type="inferred from homology"/>
<feature type="transmembrane region" description="Helical" evidence="7">
    <location>
        <begin position="105"/>
        <end position="129"/>
    </location>
</feature>
<evidence type="ECO:0000313" key="9">
    <source>
        <dbReference type="EMBL" id="KKB11546.1"/>
    </source>
</evidence>
<evidence type="ECO:0000259" key="8">
    <source>
        <dbReference type="PROSITE" id="PS50928"/>
    </source>
</evidence>
<accession>A0A0F5FRR8</accession>
<dbReference type="Proteomes" id="UP000033632">
    <property type="component" value="Unassembled WGS sequence"/>
</dbReference>
<organism evidence="9 10">
    <name type="scientific">Devosia geojensis</name>
    <dbReference type="NCBI Taxonomy" id="443610"/>
    <lineage>
        <taxon>Bacteria</taxon>
        <taxon>Pseudomonadati</taxon>
        <taxon>Pseudomonadota</taxon>
        <taxon>Alphaproteobacteria</taxon>
        <taxon>Hyphomicrobiales</taxon>
        <taxon>Devosiaceae</taxon>
        <taxon>Devosia</taxon>
    </lineage>
</organism>
<evidence type="ECO:0000256" key="3">
    <source>
        <dbReference type="ARBA" id="ARBA00022475"/>
    </source>
</evidence>
<evidence type="ECO:0000256" key="7">
    <source>
        <dbReference type="RuleBase" id="RU363032"/>
    </source>
</evidence>
<evidence type="ECO:0000256" key="4">
    <source>
        <dbReference type="ARBA" id="ARBA00022692"/>
    </source>
</evidence>
<feature type="transmembrane region" description="Helical" evidence="7">
    <location>
        <begin position="242"/>
        <end position="263"/>
    </location>
</feature>
<dbReference type="PANTHER" id="PTHR43744">
    <property type="entry name" value="ABC TRANSPORTER PERMEASE PROTEIN MG189-RELATED-RELATED"/>
    <property type="match status" value="1"/>
</dbReference>
<dbReference type="STRING" id="443610.VE25_12195"/>
<evidence type="ECO:0000256" key="6">
    <source>
        <dbReference type="ARBA" id="ARBA00023136"/>
    </source>
</evidence>
<comment type="similarity">
    <text evidence="7">Belongs to the binding-protein-dependent transport system permease family.</text>
</comment>
<evidence type="ECO:0000256" key="5">
    <source>
        <dbReference type="ARBA" id="ARBA00022989"/>
    </source>
</evidence>
<keyword evidence="4 7" id="KW-0812">Transmembrane</keyword>
<dbReference type="Pfam" id="PF00528">
    <property type="entry name" value="BPD_transp_1"/>
    <property type="match status" value="1"/>
</dbReference>
<keyword evidence="6 7" id="KW-0472">Membrane</keyword>